<feature type="region of interest" description="Disordered" evidence="1">
    <location>
        <begin position="31"/>
        <end position="111"/>
    </location>
</feature>
<evidence type="ECO:0000313" key="2">
    <source>
        <dbReference type="EMBL" id="RKP00781.1"/>
    </source>
</evidence>
<reference evidence="3" key="1">
    <citation type="journal article" date="2018" name="Nat. Microbiol.">
        <title>Leveraging single-cell genomics to expand the fungal tree of life.</title>
        <authorList>
            <person name="Ahrendt S.R."/>
            <person name="Quandt C.A."/>
            <person name="Ciobanu D."/>
            <person name="Clum A."/>
            <person name="Salamov A."/>
            <person name="Andreopoulos B."/>
            <person name="Cheng J.F."/>
            <person name="Woyke T."/>
            <person name="Pelin A."/>
            <person name="Henrissat B."/>
            <person name="Reynolds N.K."/>
            <person name="Benny G.L."/>
            <person name="Smith M.E."/>
            <person name="James T.Y."/>
            <person name="Grigoriev I.V."/>
        </authorList>
    </citation>
    <scope>NUCLEOTIDE SEQUENCE [LARGE SCALE GENOMIC DNA]</scope>
    <source>
        <strain evidence="3">ATCC 52028</strain>
    </source>
</reference>
<evidence type="ECO:0000313" key="3">
    <source>
        <dbReference type="Proteomes" id="UP000274922"/>
    </source>
</evidence>
<feature type="region of interest" description="Disordered" evidence="1">
    <location>
        <begin position="116"/>
        <end position="135"/>
    </location>
</feature>
<sequence>MFSGLPLFYQERTFSTELRATRRREAALLIQSKQSQGRATVPLGVRLNLADGPHPDDALDSPEAHRDHDHDHDHGDDGDHGIANVGAGANVPSPSPSPSSAAYGDGHALSDDGIEVDMEADGDGDGDGDLDGAWHPGAALHVMDAMDETTAGDVSTTASTVRLHDPTRPHA</sequence>
<protein>
    <submittedName>
        <fullName evidence="2">Uncharacterized protein</fullName>
    </submittedName>
</protein>
<dbReference type="AlphaFoldDB" id="A0A4P9X764"/>
<dbReference type="EMBL" id="ML014199">
    <property type="protein sequence ID" value="RKP00781.1"/>
    <property type="molecule type" value="Genomic_DNA"/>
</dbReference>
<feature type="compositionally biased region" description="Acidic residues" evidence="1">
    <location>
        <begin position="116"/>
        <end position="130"/>
    </location>
</feature>
<feature type="compositionally biased region" description="Basic and acidic residues" evidence="1">
    <location>
        <begin position="162"/>
        <end position="171"/>
    </location>
</feature>
<organism evidence="2 3">
    <name type="scientific">Caulochytrium protostelioides</name>
    <dbReference type="NCBI Taxonomy" id="1555241"/>
    <lineage>
        <taxon>Eukaryota</taxon>
        <taxon>Fungi</taxon>
        <taxon>Fungi incertae sedis</taxon>
        <taxon>Chytridiomycota</taxon>
        <taxon>Chytridiomycota incertae sedis</taxon>
        <taxon>Chytridiomycetes</taxon>
        <taxon>Caulochytriales</taxon>
        <taxon>Caulochytriaceae</taxon>
        <taxon>Caulochytrium</taxon>
    </lineage>
</organism>
<feature type="compositionally biased region" description="Basic and acidic residues" evidence="1">
    <location>
        <begin position="53"/>
        <end position="80"/>
    </location>
</feature>
<name>A0A4P9X764_9FUNG</name>
<dbReference type="Proteomes" id="UP000274922">
    <property type="component" value="Unassembled WGS sequence"/>
</dbReference>
<gene>
    <name evidence="2" type="ORF">CXG81DRAFT_26525</name>
</gene>
<evidence type="ECO:0000256" key="1">
    <source>
        <dbReference type="SAM" id="MobiDB-lite"/>
    </source>
</evidence>
<accession>A0A4P9X764</accession>
<proteinExistence type="predicted"/>
<keyword evidence="3" id="KW-1185">Reference proteome</keyword>
<feature type="region of interest" description="Disordered" evidence="1">
    <location>
        <begin position="144"/>
        <end position="171"/>
    </location>
</feature>